<reference evidence="2" key="1">
    <citation type="journal article" date="2019" name="Int. J. Syst. Evol. Microbiol.">
        <title>The Global Catalogue of Microorganisms (GCM) 10K type strain sequencing project: providing services to taxonomists for standard genome sequencing and annotation.</title>
        <authorList>
            <consortium name="The Broad Institute Genomics Platform"/>
            <consortium name="The Broad Institute Genome Sequencing Center for Infectious Disease"/>
            <person name="Wu L."/>
            <person name="Ma J."/>
        </authorList>
    </citation>
    <scope>NUCLEOTIDE SEQUENCE [LARGE SCALE GENOMIC DNA]</scope>
    <source>
        <strain evidence="2">JCM 16242</strain>
    </source>
</reference>
<evidence type="ECO:0000313" key="2">
    <source>
        <dbReference type="Proteomes" id="UP001500657"/>
    </source>
</evidence>
<dbReference type="PANTHER" id="PTHR36508:SF1">
    <property type="entry name" value="PROTEIN SLYX"/>
    <property type="match status" value="1"/>
</dbReference>
<dbReference type="Pfam" id="PF04102">
    <property type="entry name" value="SlyX"/>
    <property type="match status" value="1"/>
</dbReference>
<evidence type="ECO:0008006" key="3">
    <source>
        <dbReference type="Google" id="ProtNLM"/>
    </source>
</evidence>
<dbReference type="PANTHER" id="PTHR36508">
    <property type="entry name" value="PROTEIN SLYX"/>
    <property type="match status" value="1"/>
</dbReference>
<accession>A0ABP3EGP7</accession>
<organism evidence="1 2">
    <name type="scientific">Rhodanobacter caeni</name>
    <dbReference type="NCBI Taxonomy" id="657654"/>
    <lineage>
        <taxon>Bacteria</taxon>
        <taxon>Pseudomonadati</taxon>
        <taxon>Pseudomonadota</taxon>
        <taxon>Gammaproteobacteria</taxon>
        <taxon>Lysobacterales</taxon>
        <taxon>Rhodanobacteraceae</taxon>
        <taxon>Rhodanobacter</taxon>
    </lineage>
</organism>
<sequence>MSNDQAGSGGLEQRLAELEVRLTFIDDTVEALAVADADQSQRITALERAVRELRGELMSVRLGQAPDPHSEPPPPHY</sequence>
<keyword evidence="2" id="KW-1185">Reference proteome</keyword>
<gene>
    <name evidence="1" type="ORF">GCM10009126_29800</name>
</gene>
<evidence type="ECO:0000313" key="1">
    <source>
        <dbReference type="EMBL" id="GAA0262229.1"/>
    </source>
</evidence>
<dbReference type="RefSeq" id="WP_343883593.1">
    <property type="nucleotide sequence ID" value="NZ_BAAAFO010000004.1"/>
</dbReference>
<protein>
    <recommendedName>
        <fullName evidence="3">SlyX protein</fullName>
    </recommendedName>
</protein>
<comment type="caution">
    <text evidence="1">The sequence shown here is derived from an EMBL/GenBank/DDBJ whole genome shotgun (WGS) entry which is preliminary data.</text>
</comment>
<dbReference type="InterPro" id="IPR007236">
    <property type="entry name" value="SlyX"/>
</dbReference>
<dbReference type="EMBL" id="BAAAFO010000004">
    <property type="protein sequence ID" value="GAA0262229.1"/>
    <property type="molecule type" value="Genomic_DNA"/>
</dbReference>
<dbReference type="Proteomes" id="UP001500657">
    <property type="component" value="Unassembled WGS sequence"/>
</dbReference>
<name>A0ABP3EGP7_9GAMM</name>
<proteinExistence type="predicted"/>